<dbReference type="Gene3D" id="3.40.109.10">
    <property type="entry name" value="NADH Oxidase"/>
    <property type="match status" value="1"/>
</dbReference>
<dbReference type="PANTHER" id="PTHR23026">
    <property type="entry name" value="NADPH NITROREDUCTASE"/>
    <property type="match status" value="1"/>
</dbReference>
<reference evidence="2" key="1">
    <citation type="journal article" date="2019" name="Int. J. Syst. Evol. Microbiol.">
        <title>The Global Catalogue of Microorganisms (GCM) 10K type strain sequencing project: providing services to taxonomists for standard genome sequencing and annotation.</title>
        <authorList>
            <consortium name="The Broad Institute Genomics Platform"/>
            <consortium name="The Broad Institute Genome Sequencing Center for Infectious Disease"/>
            <person name="Wu L."/>
            <person name="Ma J."/>
        </authorList>
    </citation>
    <scope>NUCLEOTIDE SEQUENCE [LARGE SCALE GENOMIC DNA]</scope>
    <source>
        <strain evidence="2">CGMCC 4.7198</strain>
    </source>
</reference>
<proteinExistence type="predicted"/>
<keyword evidence="2" id="KW-1185">Reference proteome</keyword>
<dbReference type="EMBL" id="JBHTEC010000007">
    <property type="protein sequence ID" value="MFD0288505.1"/>
    <property type="molecule type" value="Genomic_DNA"/>
</dbReference>
<protein>
    <recommendedName>
        <fullName evidence="3">Nitroreductase domain-containing protein</fullName>
    </recommendedName>
</protein>
<accession>A0ABW2VVQ8</accession>
<evidence type="ECO:0000313" key="2">
    <source>
        <dbReference type="Proteomes" id="UP001596957"/>
    </source>
</evidence>
<dbReference type="PANTHER" id="PTHR23026:SF123">
    <property type="entry name" value="NAD(P)H NITROREDUCTASE RV3131-RELATED"/>
    <property type="match status" value="1"/>
</dbReference>
<dbReference type="InterPro" id="IPR000415">
    <property type="entry name" value="Nitroreductase-like"/>
</dbReference>
<organism evidence="1 2">
    <name type="scientific">Streptomyces lutosisoli</name>
    <dbReference type="NCBI Taxonomy" id="2665721"/>
    <lineage>
        <taxon>Bacteria</taxon>
        <taxon>Bacillati</taxon>
        <taxon>Actinomycetota</taxon>
        <taxon>Actinomycetes</taxon>
        <taxon>Kitasatosporales</taxon>
        <taxon>Streptomycetaceae</taxon>
        <taxon>Streptomyces</taxon>
    </lineage>
</organism>
<evidence type="ECO:0000313" key="1">
    <source>
        <dbReference type="EMBL" id="MFD0288505.1"/>
    </source>
</evidence>
<dbReference type="SUPFAM" id="SSF55469">
    <property type="entry name" value="FMN-dependent nitroreductase-like"/>
    <property type="match status" value="1"/>
</dbReference>
<dbReference type="InterPro" id="IPR050627">
    <property type="entry name" value="Nitroreductase/BluB"/>
</dbReference>
<gene>
    <name evidence="1" type="ORF">ACFQZP_44290</name>
</gene>
<dbReference type="Proteomes" id="UP001596957">
    <property type="component" value="Unassembled WGS sequence"/>
</dbReference>
<dbReference type="RefSeq" id="WP_381301837.1">
    <property type="nucleotide sequence ID" value="NZ_JBHTEC010000007.1"/>
</dbReference>
<name>A0ABW2VVQ8_9ACTN</name>
<sequence>MRDFAGPRQVAGRHAADFEQAPQLALLSTDHDNPEDWLRAGQAMERVLLLATLEGLASSFATPPLEWADLRRPLRDPMTGTGYPQVLLRLGYGPRGPGTPRRPVSEVLDIEPWPWAVHGTGEVPVLVPGP</sequence>
<evidence type="ECO:0008006" key="3">
    <source>
        <dbReference type="Google" id="ProtNLM"/>
    </source>
</evidence>
<comment type="caution">
    <text evidence="1">The sequence shown here is derived from an EMBL/GenBank/DDBJ whole genome shotgun (WGS) entry which is preliminary data.</text>
</comment>